<accession>L1J8E1</accession>
<keyword evidence="8" id="KW-0472">Membrane</keyword>
<dbReference type="Proteomes" id="UP000011087">
    <property type="component" value="Unassembled WGS sequence"/>
</dbReference>
<dbReference type="HOGENOM" id="CLU_570443_0_0_1"/>
<keyword evidence="5" id="KW-0812">Transmembrane</keyword>
<evidence type="ECO:0000256" key="3">
    <source>
        <dbReference type="ARBA" id="ARBA00004586"/>
    </source>
</evidence>
<gene>
    <name evidence="10" type="ORF">GUITHDRAFT_109393</name>
</gene>
<reference evidence="11" key="3">
    <citation type="submission" date="2015-06" db="UniProtKB">
        <authorList>
            <consortium name="EnsemblProtists"/>
        </authorList>
    </citation>
    <scope>IDENTIFICATION</scope>
</reference>
<dbReference type="AlphaFoldDB" id="L1J8E1"/>
<reference evidence="10 12" key="1">
    <citation type="journal article" date="2012" name="Nature">
        <title>Algal genomes reveal evolutionary mosaicism and the fate of nucleomorphs.</title>
        <authorList>
            <consortium name="DOE Joint Genome Institute"/>
            <person name="Curtis B.A."/>
            <person name="Tanifuji G."/>
            <person name="Burki F."/>
            <person name="Gruber A."/>
            <person name="Irimia M."/>
            <person name="Maruyama S."/>
            <person name="Arias M.C."/>
            <person name="Ball S.G."/>
            <person name="Gile G.H."/>
            <person name="Hirakawa Y."/>
            <person name="Hopkins J.F."/>
            <person name="Kuo A."/>
            <person name="Rensing S.A."/>
            <person name="Schmutz J."/>
            <person name="Symeonidi A."/>
            <person name="Elias M."/>
            <person name="Eveleigh R.J."/>
            <person name="Herman E.K."/>
            <person name="Klute M.J."/>
            <person name="Nakayama T."/>
            <person name="Obornik M."/>
            <person name="Reyes-Prieto A."/>
            <person name="Armbrust E.V."/>
            <person name="Aves S.J."/>
            <person name="Beiko R.G."/>
            <person name="Coutinho P."/>
            <person name="Dacks J.B."/>
            <person name="Durnford D.G."/>
            <person name="Fast N.M."/>
            <person name="Green B.R."/>
            <person name="Grisdale C.J."/>
            <person name="Hempel F."/>
            <person name="Henrissat B."/>
            <person name="Hoppner M.P."/>
            <person name="Ishida K."/>
            <person name="Kim E."/>
            <person name="Koreny L."/>
            <person name="Kroth P.G."/>
            <person name="Liu Y."/>
            <person name="Malik S.B."/>
            <person name="Maier U.G."/>
            <person name="McRose D."/>
            <person name="Mock T."/>
            <person name="Neilson J.A."/>
            <person name="Onodera N.T."/>
            <person name="Poole A.M."/>
            <person name="Pritham E.J."/>
            <person name="Richards T.A."/>
            <person name="Rocap G."/>
            <person name="Roy S.W."/>
            <person name="Sarai C."/>
            <person name="Schaack S."/>
            <person name="Shirato S."/>
            <person name="Slamovits C.H."/>
            <person name="Spencer D.F."/>
            <person name="Suzuki S."/>
            <person name="Worden A.Z."/>
            <person name="Zauner S."/>
            <person name="Barry K."/>
            <person name="Bell C."/>
            <person name="Bharti A.K."/>
            <person name="Crow J.A."/>
            <person name="Grimwood J."/>
            <person name="Kramer R."/>
            <person name="Lindquist E."/>
            <person name="Lucas S."/>
            <person name="Salamov A."/>
            <person name="McFadden G.I."/>
            <person name="Lane C.E."/>
            <person name="Keeling P.J."/>
            <person name="Gray M.W."/>
            <person name="Grigoriev I.V."/>
            <person name="Archibald J.M."/>
        </authorList>
    </citation>
    <scope>NUCLEOTIDE SEQUENCE</scope>
    <source>
        <strain evidence="10 12">CCMP2712</strain>
    </source>
</reference>
<evidence type="ECO:0000256" key="8">
    <source>
        <dbReference type="ARBA" id="ARBA00023136"/>
    </source>
</evidence>
<evidence type="ECO:0000256" key="7">
    <source>
        <dbReference type="ARBA" id="ARBA00022989"/>
    </source>
</evidence>
<evidence type="ECO:0000256" key="1">
    <source>
        <dbReference type="ARBA" id="ARBA00004127"/>
    </source>
</evidence>
<dbReference type="PANTHER" id="PTHR13416">
    <property type="match status" value="1"/>
</dbReference>
<dbReference type="GO" id="GO:0005637">
    <property type="term" value="C:nuclear inner membrane"/>
    <property type="evidence" value="ECO:0007669"/>
    <property type="project" value="TreeGrafter"/>
</dbReference>
<protein>
    <submittedName>
        <fullName evidence="10 11">Uncharacterized protein</fullName>
    </submittedName>
</protein>
<evidence type="ECO:0000256" key="2">
    <source>
        <dbReference type="ARBA" id="ARBA00004259"/>
    </source>
</evidence>
<evidence type="ECO:0000313" key="11">
    <source>
        <dbReference type="EnsemblProtists" id="EKX44617"/>
    </source>
</evidence>
<keyword evidence="6" id="KW-0256">Endoplasmic reticulum</keyword>
<comment type="subcellular location">
    <subcellularLocation>
        <location evidence="1">Endomembrane system</location>
        <topology evidence="1">Multi-pass membrane protein</topology>
    </subcellularLocation>
    <subcellularLocation>
        <location evidence="3">Endoplasmic reticulum membrane</location>
    </subcellularLocation>
    <subcellularLocation>
        <location evidence="2">Nucleus envelope</location>
    </subcellularLocation>
</comment>
<dbReference type="InterPro" id="IPR012430">
    <property type="entry name" value="TMEM43_fam"/>
</dbReference>
<dbReference type="KEGG" id="gtt:GUITHDRAFT_109393"/>
<evidence type="ECO:0000256" key="6">
    <source>
        <dbReference type="ARBA" id="ARBA00022824"/>
    </source>
</evidence>
<keyword evidence="12" id="KW-1185">Reference proteome</keyword>
<dbReference type="GO" id="GO:0071763">
    <property type="term" value="P:nuclear membrane organization"/>
    <property type="evidence" value="ECO:0007669"/>
    <property type="project" value="TreeGrafter"/>
</dbReference>
<reference evidence="12" key="2">
    <citation type="submission" date="2012-11" db="EMBL/GenBank/DDBJ databases">
        <authorList>
            <person name="Kuo A."/>
            <person name="Curtis B.A."/>
            <person name="Tanifuji G."/>
            <person name="Burki F."/>
            <person name="Gruber A."/>
            <person name="Irimia M."/>
            <person name="Maruyama S."/>
            <person name="Arias M.C."/>
            <person name="Ball S.G."/>
            <person name="Gile G.H."/>
            <person name="Hirakawa Y."/>
            <person name="Hopkins J.F."/>
            <person name="Rensing S.A."/>
            <person name="Schmutz J."/>
            <person name="Symeonidi A."/>
            <person name="Elias M."/>
            <person name="Eveleigh R.J."/>
            <person name="Herman E.K."/>
            <person name="Klute M.J."/>
            <person name="Nakayama T."/>
            <person name="Obornik M."/>
            <person name="Reyes-Prieto A."/>
            <person name="Armbrust E.V."/>
            <person name="Aves S.J."/>
            <person name="Beiko R.G."/>
            <person name="Coutinho P."/>
            <person name="Dacks J.B."/>
            <person name="Durnford D.G."/>
            <person name="Fast N.M."/>
            <person name="Green B.R."/>
            <person name="Grisdale C."/>
            <person name="Hempe F."/>
            <person name="Henrissat B."/>
            <person name="Hoppner M.P."/>
            <person name="Ishida K.-I."/>
            <person name="Kim E."/>
            <person name="Koreny L."/>
            <person name="Kroth P.G."/>
            <person name="Liu Y."/>
            <person name="Malik S.-B."/>
            <person name="Maier U.G."/>
            <person name="McRose D."/>
            <person name="Mock T."/>
            <person name="Neilson J.A."/>
            <person name="Onodera N.T."/>
            <person name="Poole A.M."/>
            <person name="Pritham E.J."/>
            <person name="Richards T.A."/>
            <person name="Rocap G."/>
            <person name="Roy S.W."/>
            <person name="Sarai C."/>
            <person name="Schaack S."/>
            <person name="Shirato S."/>
            <person name="Slamovits C.H."/>
            <person name="Spencer D.F."/>
            <person name="Suzuki S."/>
            <person name="Worden A.Z."/>
            <person name="Zauner S."/>
            <person name="Barry K."/>
            <person name="Bell C."/>
            <person name="Bharti A.K."/>
            <person name="Crow J.A."/>
            <person name="Grimwood J."/>
            <person name="Kramer R."/>
            <person name="Lindquist E."/>
            <person name="Lucas S."/>
            <person name="Salamov A."/>
            <person name="McFadden G.I."/>
            <person name="Lane C.E."/>
            <person name="Keeling P.J."/>
            <person name="Gray M.W."/>
            <person name="Grigoriev I.V."/>
            <person name="Archibald J.M."/>
        </authorList>
    </citation>
    <scope>NUCLEOTIDE SEQUENCE</scope>
    <source>
        <strain evidence="12">CCMP2712</strain>
    </source>
</reference>
<dbReference type="Pfam" id="PF07787">
    <property type="entry name" value="TMEM43"/>
    <property type="match status" value="1"/>
</dbReference>
<dbReference type="PaxDb" id="55529-EKX44617"/>
<evidence type="ECO:0000313" key="12">
    <source>
        <dbReference type="Proteomes" id="UP000011087"/>
    </source>
</evidence>
<evidence type="ECO:0000256" key="4">
    <source>
        <dbReference type="ARBA" id="ARBA00006627"/>
    </source>
</evidence>
<dbReference type="GO" id="GO:0005789">
    <property type="term" value="C:endoplasmic reticulum membrane"/>
    <property type="evidence" value="ECO:0007669"/>
    <property type="project" value="UniProtKB-SubCell"/>
</dbReference>
<dbReference type="PANTHER" id="PTHR13416:SF2">
    <property type="entry name" value="TRANSMEMBRANE PROTEIN 43"/>
    <property type="match status" value="1"/>
</dbReference>
<dbReference type="EnsemblProtists" id="EKX44617">
    <property type="protein sequence ID" value="EKX44617"/>
    <property type="gene ID" value="GUITHDRAFT_109393"/>
</dbReference>
<dbReference type="GO" id="GO:0006629">
    <property type="term" value="P:lipid metabolic process"/>
    <property type="evidence" value="ECO:0007669"/>
    <property type="project" value="TreeGrafter"/>
</dbReference>
<comment type="similarity">
    <text evidence="4">Belongs to the TMEM43 family.</text>
</comment>
<dbReference type="RefSeq" id="XP_005831597.1">
    <property type="nucleotide sequence ID" value="XM_005831540.1"/>
</dbReference>
<proteinExistence type="inferred from homology"/>
<name>L1J8E1_GUITC</name>
<dbReference type="EMBL" id="JH993003">
    <property type="protein sequence ID" value="EKX44617.1"/>
    <property type="molecule type" value="Genomic_DNA"/>
</dbReference>
<evidence type="ECO:0000313" key="10">
    <source>
        <dbReference type="EMBL" id="EKX44617.1"/>
    </source>
</evidence>
<sequence>MSGLILLIVSISLAAYNEVRNFEALRALFIAQGRSFPLIYAWQSAAVESSCLPSKENVGKLLHTYVTIPSDDARLAIVEAYEHLALAPVHELRPRTCYLSNFSAFGNQPGLRLLPDNDVTGIRIERLVEMYQWVETITTKSRADYVHGGTMTFDEYRYKKVWSAQVGDTRARFLKVAYLIGILTSQLVDDSSFVRPTSCAIKYNNGLPCTNPDPTQQRLNQELINLAGEPQVPRPICDTPSVTEKSSRGEKQVKSEVCGKDVRINGIYMHFLNLVNRSVANSQDAVGDVRLSYVVYKTDFASVLAMQNGNSRFAAILLPLCYLPLILATNVPVPISFSVDLLSSTLLSTFSPGIACSFGPWRIPNTNPEEVLYLLENGERTMDQMILDAVLSDTTQIWFTRALTFFLAVIGMVTTLSQVIPYLSVTNSLDQLEDTLPDAGSQAEERSQTMVTPLLQAEVSSRTTTASTNCGRSSFHEDL</sequence>
<keyword evidence="9" id="KW-0539">Nucleus</keyword>
<dbReference type="GeneID" id="17301294"/>
<evidence type="ECO:0000256" key="9">
    <source>
        <dbReference type="ARBA" id="ARBA00023242"/>
    </source>
</evidence>
<evidence type="ECO:0000256" key="5">
    <source>
        <dbReference type="ARBA" id="ARBA00022692"/>
    </source>
</evidence>
<keyword evidence="7" id="KW-1133">Transmembrane helix</keyword>
<organism evidence="10">
    <name type="scientific">Guillardia theta (strain CCMP2712)</name>
    <name type="common">Cryptophyte</name>
    <dbReference type="NCBI Taxonomy" id="905079"/>
    <lineage>
        <taxon>Eukaryota</taxon>
        <taxon>Cryptophyceae</taxon>
        <taxon>Pyrenomonadales</taxon>
        <taxon>Geminigeraceae</taxon>
        <taxon>Guillardia</taxon>
    </lineage>
</organism>